<dbReference type="InterPro" id="IPR036188">
    <property type="entry name" value="FAD/NAD-bd_sf"/>
</dbReference>
<evidence type="ECO:0000256" key="11">
    <source>
        <dbReference type="ARBA" id="ARBA00077246"/>
    </source>
</evidence>
<keyword evidence="4" id="KW-0285">Flavoprotein</keyword>
<proteinExistence type="inferred from homology"/>
<dbReference type="InterPro" id="IPR027477">
    <property type="entry name" value="Succ_DH/fumarate_Rdtase_cat_sf"/>
</dbReference>
<evidence type="ECO:0000256" key="7">
    <source>
        <dbReference type="ARBA" id="ARBA00023002"/>
    </source>
</evidence>
<dbReference type="InterPro" id="IPR010960">
    <property type="entry name" value="Flavocytochrome_c"/>
</dbReference>
<feature type="compositionally biased region" description="Low complexity" evidence="12">
    <location>
        <begin position="522"/>
        <end position="532"/>
    </location>
</feature>
<dbReference type="Pfam" id="PF00173">
    <property type="entry name" value="Cyt-b5"/>
    <property type="match status" value="1"/>
</dbReference>
<feature type="domain" description="Cytochrome b5 heme-binding" evidence="13">
    <location>
        <begin position="544"/>
        <end position="620"/>
    </location>
</feature>
<dbReference type="GO" id="GO:0020037">
    <property type="term" value="F:heme binding"/>
    <property type="evidence" value="ECO:0007669"/>
    <property type="project" value="InterPro"/>
</dbReference>
<dbReference type="PANTHER" id="PTHR43400">
    <property type="entry name" value="FUMARATE REDUCTASE"/>
    <property type="match status" value="1"/>
</dbReference>
<dbReference type="PROSITE" id="PS50255">
    <property type="entry name" value="CYTOCHROME_B5_2"/>
    <property type="match status" value="1"/>
</dbReference>
<gene>
    <name evidence="14" type="ORF">K493DRAFT_230830</name>
</gene>
<comment type="caution">
    <text evidence="14">The sequence shown here is derived from an EMBL/GenBank/DDBJ whole genome shotgun (WGS) entry which is preliminary data.</text>
</comment>
<dbReference type="FunCoup" id="A0A1Y1XX76">
    <property type="interactions" value="20"/>
</dbReference>
<evidence type="ECO:0000256" key="9">
    <source>
        <dbReference type="ARBA" id="ARBA00050832"/>
    </source>
</evidence>
<evidence type="ECO:0000313" key="15">
    <source>
        <dbReference type="Proteomes" id="UP000193498"/>
    </source>
</evidence>
<evidence type="ECO:0000256" key="6">
    <source>
        <dbReference type="ARBA" id="ARBA00022827"/>
    </source>
</evidence>
<accession>A0A1Y1XX76</accession>
<evidence type="ECO:0000256" key="5">
    <source>
        <dbReference type="ARBA" id="ARBA00022723"/>
    </source>
</evidence>
<dbReference type="GO" id="GO:0046872">
    <property type="term" value="F:metal ion binding"/>
    <property type="evidence" value="ECO:0007669"/>
    <property type="project" value="UniProtKB-KW"/>
</dbReference>
<dbReference type="STRING" id="1314790.A0A1Y1XX76"/>
<dbReference type="InterPro" id="IPR003953">
    <property type="entry name" value="FAD-dep_OxRdtase_2_FAD-bd"/>
</dbReference>
<dbReference type="EMBL" id="MCFE01000385">
    <property type="protein sequence ID" value="ORX90351.1"/>
    <property type="molecule type" value="Genomic_DNA"/>
</dbReference>
<evidence type="ECO:0000256" key="12">
    <source>
        <dbReference type="SAM" id="MobiDB-lite"/>
    </source>
</evidence>
<dbReference type="FunFam" id="3.90.700.10:FF:000007">
    <property type="entry name" value="NADH-dependent fumarate reductase"/>
    <property type="match status" value="1"/>
</dbReference>
<dbReference type="Gene3D" id="3.90.700.10">
    <property type="entry name" value="Succinate dehydrogenase/fumarate reductase flavoprotein, catalytic domain"/>
    <property type="match status" value="1"/>
</dbReference>
<dbReference type="InterPro" id="IPR050315">
    <property type="entry name" value="FAD-oxidoreductase_2"/>
</dbReference>
<dbReference type="InterPro" id="IPR036400">
    <property type="entry name" value="Cyt_B5-like_heme/steroid_sf"/>
</dbReference>
<dbReference type="InterPro" id="IPR018506">
    <property type="entry name" value="Cyt_B5_heme-BS"/>
</dbReference>
<dbReference type="SUPFAM" id="SSF51905">
    <property type="entry name" value="FAD/NAD(P)-binding domain"/>
    <property type="match status" value="1"/>
</dbReference>
<dbReference type="SMART" id="SM01117">
    <property type="entry name" value="Cyt-b5"/>
    <property type="match status" value="1"/>
</dbReference>
<evidence type="ECO:0000256" key="3">
    <source>
        <dbReference type="ARBA" id="ARBA00022617"/>
    </source>
</evidence>
<dbReference type="AlphaFoldDB" id="A0A1Y1XX76"/>
<keyword evidence="8" id="KW-0408">Iron</keyword>
<keyword evidence="15" id="KW-1185">Reference proteome</keyword>
<comment type="cofactor">
    <cofactor evidence="1">
        <name>FAD</name>
        <dbReference type="ChEBI" id="CHEBI:57692"/>
    </cofactor>
</comment>
<dbReference type="InterPro" id="IPR001199">
    <property type="entry name" value="Cyt_B5-like_heme/steroid-bd"/>
</dbReference>
<name>A0A1Y1XX76_9FUNG</name>
<keyword evidence="5" id="KW-0479">Metal-binding</keyword>
<comment type="similarity">
    <text evidence="2">Belongs to the FAD-dependent oxidoreductase 2 family. FRD/SDH subfamily.</text>
</comment>
<dbReference type="Gene3D" id="3.50.50.60">
    <property type="entry name" value="FAD/NAD(P)-binding domain"/>
    <property type="match status" value="1"/>
</dbReference>
<dbReference type="EC" id="1.3.1.6" evidence="10"/>
<evidence type="ECO:0000256" key="10">
    <source>
        <dbReference type="ARBA" id="ARBA00067004"/>
    </source>
</evidence>
<evidence type="ECO:0000256" key="1">
    <source>
        <dbReference type="ARBA" id="ARBA00001974"/>
    </source>
</evidence>
<keyword evidence="6" id="KW-0274">FAD</keyword>
<evidence type="ECO:0000256" key="4">
    <source>
        <dbReference type="ARBA" id="ARBA00022630"/>
    </source>
</evidence>
<dbReference type="PANTHER" id="PTHR43400:SF1">
    <property type="entry name" value="FUMARATE REDUCTASE"/>
    <property type="match status" value="1"/>
</dbReference>
<dbReference type="GO" id="GO:0016156">
    <property type="term" value="F:fumarate reductase (NADH) activity"/>
    <property type="evidence" value="ECO:0007669"/>
    <property type="project" value="UniProtKB-EC"/>
</dbReference>
<dbReference type="InParanoid" id="A0A1Y1XX76"/>
<dbReference type="Gene3D" id="3.10.120.10">
    <property type="entry name" value="Cytochrome b5-like heme/steroid binding domain"/>
    <property type="match status" value="1"/>
</dbReference>
<dbReference type="PROSITE" id="PS00191">
    <property type="entry name" value="CYTOCHROME_B5_1"/>
    <property type="match status" value="1"/>
</dbReference>
<keyword evidence="7" id="KW-0560">Oxidoreductase</keyword>
<dbReference type="Proteomes" id="UP000193498">
    <property type="component" value="Unassembled WGS sequence"/>
</dbReference>
<dbReference type="GO" id="GO:0010181">
    <property type="term" value="F:FMN binding"/>
    <property type="evidence" value="ECO:0007669"/>
    <property type="project" value="InterPro"/>
</dbReference>
<evidence type="ECO:0000256" key="8">
    <source>
        <dbReference type="ARBA" id="ARBA00023004"/>
    </source>
</evidence>
<dbReference type="NCBIfam" id="TIGR01813">
    <property type="entry name" value="flavo_cyto_c"/>
    <property type="match status" value="1"/>
</dbReference>
<dbReference type="PRINTS" id="PR00363">
    <property type="entry name" value="CYTOCHROMEB5"/>
</dbReference>
<evidence type="ECO:0000259" key="13">
    <source>
        <dbReference type="PROSITE" id="PS50255"/>
    </source>
</evidence>
<reference evidence="14 15" key="1">
    <citation type="submission" date="2016-07" db="EMBL/GenBank/DDBJ databases">
        <title>Pervasive Adenine N6-methylation of Active Genes in Fungi.</title>
        <authorList>
            <consortium name="DOE Joint Genome Institute"/>
            <person name="Mondo S.J."/>
            <person name="Dannebaum R.O."/>
            <person name="Kuo R.C."/>
            <person name="Labutti K."/>
            <person name="Haridas S."/>
            <person name="Kuo A."/>
            <person name="Salamov A."/>
            <person name="Ahrendt S.R."/>
            <person name="Lipzen A."/>
            <person name="Sullivan W."/>
            <person name="Andreopoulos W.B."/>
            <person name="Clum A."/>
            <person name="Lindquist E."/>
            <person name="Daum C."/>
            <person name="Ramamoorthy G.K."/>
            <person name="Gryganskyi A."/>
            <person name="Culley D."/>
            <person name="Magnuson J.K."/>
            <person name="James T.Y."/>
            <person name="O'Malley M.A."/>
            <person name="Stajich J.E."/>
            <person name="Spatafora J.W."/>
            <person name="Visel A."/>
            <person name="Grigoriev I.V."/>
        </authorList>
    </citation>
    <scope>NUCLEOTIDE SEQUENCE [LARGE SCALE GENOMIC DNA]</scope>
    <source>
        <strain evidence="14 15">CBS 931.73</strain>
    </source>
</reference>
<dbReference type="Pfam" id="PF00890">
    <property type="entry name" value="FAD_binding_2"/>
    <property type="match status" value="1"/>
</dbReference>
<organism evidence="14 15">
    <name type="scientific">Basidiobolus meristosporus CBS 931.73</name>
    <dbReference type="NCBI Taxonomy" id="1314790"/>
    <lineage>
        <taxon>Eukaryota</taxon>
        <taxon>Fungi</taxon>
        <taxon>Fungi incertae sedis</taxon>
        <taxon>Zoopagomycota</taxon>
        <taxon>Entomophthoromycotina</taxon>
        <taxon>Basidiobolomycetes</taxon>
        <taxon>Basidiobolales</taxon>
        <taxon>Basidiobolaceae</taxon>
        <taxon>Basidiobolus</taxon>
    </lineage>
</organism>
<dbReference type="SUPFAM" id="SSF56425">
    <property type="entry name" value="Succinate dehydrogenase/fumarate reductase flavoprotein, catalytic domain"/>
    <property type="match status" value="1"/>
</dbReference>
<comment type="catalytic activity">
    <reaction evidence="9">
        <text>succinate + NAD(+) = fumarate + NADH + H(+)</text>
        <dbReference type="Rhea" id="RHEA:18281"/>
        <dbReference type="ChEBI" id="CHEBI:15378"/>
        <dbReference type="ChEBI" id="CHEBI:29806"/>
        <dbReference type="ChEBI" id="CHEBI:30031"/>
        <dbReference type="ChEBI" id="CHEBI:57540"/>
        <dbReference type="ChEBI" id="CHEBI:57945"/>
        <dbReference type="EC" id="1.3.1.6"/>
    </reaction>
</comment>
<keyword evidence="3" id="KW-0349">Heme</keyword>
<sequence>MQNKVIVVGGGLSGLSAAHTVYEAGGNVMVIDKSSFFGGNSTKATSGINGALTKTQKELGIKDSVQAFYDDTAKSARDLIRPELVKVLTGNSASAVEWLQSRFNLDLSLVARLGGHSFPRTHRGKERFPGMTITYALMEKLEELARQEPHRVQCVTKAQVTRLLKDDKGNVTGVEYKNKSGETFCEYGPVVLATGGYAADFTQNSLIKKYRPEFIDLPTTNGEYSTGDGHKMVMDIGGNTVDLEKIQVHPTGLVDPKEPDAKVKFLAAEALRGVGGILVNAEGKRFCDELGHRDYVTGEMWKSKFPIRLVLNQAASKEIEWHCKHYVGRGLMKKFKNGQELAREIGCSPEALAQTFSDYNGFAKNKNDPYGKKFFHNVPIDMNEEFHVALMTPVLHYTMGGVEIDPESSVKGPQGKIPGLFACGELAGGVHGANRLGGSSLLGCVVFGRVAGNSAASYLSNNPHGNELATRRLINIAGHLGTQIAINLVPEQNRLQLDITWNGQGLDAAQTSSPSPSPSPSPSHSSPASEPPATQASKQPEPKEKVYKMEDVAKHNSKDDCWVVVNGQVLDVTNFLADHPGGAKAILLFAGRDATEEFNMLHKPDVVEKYSPESIIGVLAGDSDEARKSKQ</sequence>
<evidence type="ECO:0000256" key="2">
    <source>
        <dbReference type="ARBA" id="ARBA00008040"/>
    </source>
</evidence>
<feature type="region of interest" description="Disordered" evidence="12">
    <location>
        <begin position="505"/>
        <end position="543"/>
    </location>
</feature>
<dbReference type="OrthoDB" id="10252157at2759"/>
<dbReference type="SUPFAM" id="SSF55856">
    <property type="entry name" value="Cytochrome b5-like heme/steroid binding domain"/>
    <property type="match status" value="1"/>
</dbReference>
<evidence type="ECO:0000313" key="14">
    <source>
        <dbReference type="EMBL" id="ORX90351.1"/>
    </source>
</evidence>
<protein>
    <recommendedName>
        <fullName evidence="10">fumarate reductase (NADH)</fullName>
        <ecNumber evidence="10">1.3.1.6</ecNumber>
    </recommendedName>
    <alternativeName>
        <fullName evidence="11">NADH-dependent fumarate reductase</fullName>
    </alternativeName>
</protein>